<dbReference type="InterPro" id="IPR050086">
    <property type="entry name" value="MetN_ABC_transporter-like"/>
</dbReference>
<dbReference type="OrthoDB" id="9802264at2"/>
<protein>
    <submittedName>
        <fullName evidence="6">Amino acid ABC transporter ATP-binding protein</fullName>
    </submittedName>
</protein>
<name>A0A5B0DTN4_9HYPH</name>
<dbReference type="GO" id="GO:0005524">
    <property type="term" value="F:ATP binding"/>
    <property type="evidence" value="ECO:0007669"/>
    <property type="project" value="UniProtKB-KW"/>
</dbReference>
<keyword evidence="7" id="KW-1185">Reference proteome</keyword>
<accession>A0A5B0DTN4</accession>
<dbReference type="PANTHER" id="PTHR43166">
    <property type="entry name" value="AMINO ACID IMPORT ATP-BINDING PROTEIN"/>
    <property type="match status" value="1"/>
</dbReference>
<comment type="similarity">
    <text evidence="2">Belongs to the ABC transporter superfamily.</text>
</comment>
<proteinExistence type="inferred from homology"/>
<sequence>AIARSLAMQPRLMLFDEVTSALDPELTGEVLRVIAGLAAEGMTMVLVTHEMAFARQVADLIVFMHEGKVWETGTGDMLLNPGTPELRMFTGNGL</sequence>
<evidence type="ECO:0000256" key="1">
    <source>
        <dbReference type="ARBA" id="ARBA00004202"/>
    </source>
</evidence>
<evidence type="ECO:0000256" key="5">
    <source>
        <dbReference type="ARBA" id="ARBA00023136"/>
    </source>
</evidence>
<keyword evidence="6" id="KW-0067">ATP-binding</keyword>
<keyword evidence="4" id="KW-1003">Cell membrane</keyword>
<dbReference type="InterPro" id="IPR027417">
    <property type="entry name" value="P-loop_NTPase"/>
</dbReference>
<evidence type="ECO:0000313" key="7">
    <source>
        <dbReference type="Proteomes" id="UP000324738"/>
    </source>
</evidence>
<keyword evidence="5" id="KW-0472">Membrane</keyword>
<gene>
    <name evidence="6" type="ORF">FPY71_14910</name>
</gene>
<comment type="subcellular location">
    <subcellularLocation>
        <location evidence="1">Cell membrane</location>
        <topology evidence="1">Peripheral membrane protein</topology>
    </subcellularLocation>
</comment>
<dbReference type="AlphaFoldDB" id="A0A5B0DTN4"/>
<feature type="non-terminal residue" evidence="6">
    <location>
        <position position="1"/>
    </location>
</feature>
<dbReference type="PANTHER" id="PTHR43166:SF9">
    <property type="entry name" value="GLUTAMATE_ASPARTATE IMPORT ATP-BINDING PROTEIN GLTL"/>
    <property type="match status" value="1"/>
</dbReference>
<evidence type="ECO:0000256" key="4">
    <source>
        <dbReference type="ARBA" id="ARBA00022475"/>
    </source>
</evidence>
<evidence type="ECO:0000313" key="6">
    <source>
        <dbReference type="EMBL" id="KAA0969798.1"/>
    </source>
</evidence>
<dbReference type="Gene3D" id="3.40.50.300">
    <property type="entry name" value="P-loop containing nucleotide triphosphate hydrolases"/>
    <property type="match status" value="1"/>
</dbReference>
<dbReference type="SUPFAM" id="SSF52540">
    <property type="entry name" value="P-loop containing nucleoside triphosphate hydrolases"/>
    <property type="match status" value="1"/>
</dbReference>
<evidence type="ECO:0000256" key="2">
    <source>
        <dbReference type="ARBA" id="ARBA00005417"/>
    </source>
</evidence>
<organism evidence="6 7">
    <name type="scientific">Aureimonas fodinaquatilis</name>
    <dbReference type="NCBI Taxonomy" id="2565783"/>
    <lineage>
        <taxon>Bacteria</taxon>
        <taxon>Pseudomonadati</taxon>
        <taxon>Pseudomonadota</taxon>
        <taxon>Alphaproteobacteria</taxon>
        <taxon>Hyphomicrobiales</taxon>
        <taxon>Aurantimonadaceae</taxon>
        <taxon>Aureimonas</taxon>
    </lineage>
</organism>
<keyword evidence="6" id="KW-0547">Nucleotide-binding</keyword>
<keyword evidence="3" id="KW-0813">Transport</keyword>
<dbReference type="GO" id="GO:0005886">
    <property type="term" value="C:plasma membrane"/>
    <property type="evidence" value="ECO:0007669"/>
    <property type="project" value="UniProtKB-SubCell"/>
</dbReference>
<dbReference type="Proteomes" id="UP000324738">
    <property type="component" value="Unassembled WGS sequence"/>
</dbReference>
<evidence type="ECO:0000256" key="3">
    <source>
        <dbReference type="ARBA" id="ARBA00022448"/>
    </source>
</evidence>
<comment type="caution">
    <text evidence="6">The sequence shown here is derived from an EMBL/GenBank/DDBJ whole genome shotgun (WGS) entry which is preliminary data.</text>
</comment>
<reference evidence="6 7" key="1">
    <citation type="submission" date="2019-08" db="EMBL/GenBank/DDBJ databases">
        <title>Aureimonas fodiniaquatilis sp. nov., isolated from a coal mine wastewater.</title>
        <authorList>
            <person name="Kim W."/>
        </authorList>
    </citation>
    <scope>NUCLEOTIDE SEQUENCE [LARGE SCALE GENOMIC DNA]</scope>
    <source>
        <strain evidence="6 7">CAU 1482</strain>
    </source>
</reference>
<dbReference type="EMBL" id="VTWH01000003">
    <property type="protein sequence ID" value="KAA0969798.1"/>
    <property type="molecule type" value="Genomic_DNA"/>
</dbReference>